<feature type="transmembrane region" description="Helical" evidence="1">
    <location>
        <begin position="6"/>
        <end position="24"/>
    </location>
</feature>
<keyword evidence="4" id="KW-1185">Reference proteome</keyword>
<dbReference type="AlphaFoldDB" id="A0A2A7MCU9"/>
<dbReference type="OrthoDB" id="9780136at2"/>
<keyword evidence="1" id="KW-1133">Transmembrane helix</keyword>
<organism evidence="3 4">
    <name type="scientific">Clostridium neonatale</name>
    <dbReference type="NCBI Taxonomy" id="137838"/>
    <lineage>
        <taxon>Bacteria</taxon>
        <taxon>Bacillati</taxon>
        <taxon>Bacillota</taxon>
        <taxon>Clostridia</taxon>
        <taxon>Eubacteriales</taxon>
        <taxon>Clostridiaceae</taxon>
        <taxon>Clostridium</taxon>
    </lineage>
</organism>
<evidence type="ECO:0000259" key="2">
    <source>
        <dbReference type="Pfam" id="PF07584"/>
    </source>
</evidence>
<proteinExistence type="predicted"/>
<comment type="caution">
    <text evidence="3">The sequence shown here is derived from an EMBL/GenBank/DDBJ whole genome shotgun (WGS) entry which is preliminary data.</text>
</comment>
<evidence type="ECO:0000313" key="4">
    <source>
        <dbReference type="Proteomes" id="UP000220840"/>
    </source>
</evidence>
<feature type="transmembrane region" description="Helical" evidence="1">
    <location>
        <begin position="57"/>
        <end position="76"/>
    </location>
</feature>
<keyword evidence="1" id="KW-0812">Transmembrane</keyword>
<reference evidence="3 4" key="1">
    <citation type="submission" date="2017-10" db="EMBL/GenBank/DDBJ databases">
        <title>Effective Description of Clostridium neonatale sp. nov. linked to necrotizing enterocolitis in neonates and a clarification of species assignable to the genus Clostridium (Prazmowski 1880) emend. Lawson and Rainey 2016.</title>
        <authorList>
            <person name="Bernard K."/>
            <person name="Burdz T."/>
            <person name="Wiebe D."/>
            <person name="Balcewich B."/>
            <person name="Alfa M."/>
            <person name="Bernier A.-M."/>
        </authorList>
    </citation>
    <scope>NUCLEOTIDE SEQUENCE [LARGE SCALE GENOMIC DNA]</scope>
    <source>
        <strain evidence="3 4">LCDC99A005</strain>
    </source>
</reference>
<dbReference type="SUPFAM" id="SSF53300">
    <property type="entry name" value="vWA-like"/>
    <property type="match status" value="1"/>
</dbReference>
<sequence>MGITNLWPLGLLSIIPVVILLYILKRKYKEKEISSSLLWKEAYKNTQANTPWEKLKVNIMMIIQIAIFLILIFSVMKPFLKFGGKEYKNLIVVIDNTASMSTLYEDDKSRLNEAKELSREYIKSINYDTNNFIIKYDGNSKYESVSSLNDIQQGYGTGDINEILPYIRSMGEGLGGYEVLIISDKNINLGDINGRTISLANSGENAAISNISHKVVDKEIQVIATITNTGEEHYNGDFSLYNGSQLLEVTSLDLPKGESITLNYTLDNYDGDYIKGELSKKDLIIDDNVYYDVIENEKSKKVLLVTEKNVFLEKALNTIENIELYKTNDISNITDEKYDLYIFDNVTPESIPSSGNVLFVNPDSNEFFSVEDKNKVGEAVGQKDTLSKYVSNMKFTVSSYKNIKVPYYGKALLNVNDDVIGFLGENNGRKIAALGFDIHNSDVALKKEFPIFIYELGEQLIEGGLLYKHNYKCGEDIIVKGTSQAESLEITSPSKKVKEIMPGSNYNNVNEIGVYRVIEKQSGEEKLKEAFSINFPSESESNVSSEAVSQTSNLENESKTLRKGLNLMPLLLLFALIGLITEYILYLKGN</sequence>
<accession>A0A2A7MCU9</accession>
<dbReference type="PANTHER" id="PTHR37464">
    <property type="entry name" value="BLL2463 PROTEIN"/>
    <property type="match status" value="1"/>
</dbReference>
<dbReference type="InterPro" id="IPR024163">
    <property type="entry name" value="Aerotolerance_reg_N"/>
</dbReference>
<feature type="transmembrane region" description="Helical" evidence="1">
    <location>
        <begin position="567"/>
        <end position="587"/>
    </location>
</feature>
<dbReference type="RefSeq" id="WP_058293687.1">
    <property type="nucleotide sequence ID" value="NZ_CAKJVD010000016.1"/>
</dbReference>
<evidence type="ECO:0000256" key="1">
    <source>
        <dbReference type="SAM" id="Phobius"/>
    </source>
</evidence>
<dbReference type="Pfam" id="PF07584">
    <property type="entry name" value="BatA"/>
    <property type="match status" value="1"/>
</dbReference>
<feature type="domain" description="Aerotolerance regulator N-terminal" evidence="2">
    <location>
        <begin position="3"/>
        <end position="78"/>
    </location>
</feature>
<dbReference type="Proteomes" id="UP000220840">
    <property type="component" value="Unassembled WGS sequence"/>
</dbReference>
<dbReference type="EMBL" id="PDCJ01000004">
    <property type="protein sequence ID" value="PEG29419.1"/>
    <property type="molecule type" value="Genomic_DNA"/>
</dbReference>
<dbReference type="PANTHER" id="PTHR37464:SF1">
    <property type="entry name" value="BLL2463 PROTEIN"/>
    <property type="match status" value="1"/>
</dbReference>
<dbReference type="STRING" id="137838.GCA_001458595_00742"/>
<dbReference type="InterPro" id="IPR036465">
    <property type="entry name" value="vWFA_dom_sf"/>
</dbReference>
<keyword evidence="1" id="KW-0472">Membrane</keyword>
<name>A0A2A7MCU9_9CLOT</name>
<evidence type="ECO:0000313" key="3">
    <source>
        <dbReference type="EMBL" id="PEG29419.1"/>
    </source>
</evidence>
<dbReference type="GeneID" id="68875815"/>
<gene>
    <name evidence="3" type="ORF">CQ394_18865</name>
</gene>
<protein>
    <submittedName>
        <fullName evidence="3">Aerotolerance regulator</fullName>
    </submittedName>
</protein>